<name>A0A2R5F6T7_9PROT</name>
<dbReference type="InterPro" id="IPR044751">
    <property type="entry name" value="Ion_transp-like_CBS"/>
</dbReference>
<dbReference type="AlphaFoldDB" id="A0A2R5F6T7"/>
<evidence type="ECO:0000256" key="10">
    <source>
        <dbReference type="PROSITE-ProRule" id="PRU01193"/>
    </source>
</evidence>
<feature type="transmembrane region" description="Helical" evidence="11">
    <location>
        <begin position="93"/>
        <end position="111"/>
    </location>
</feature>
<dbReference type="Pfam" id="PF03471">
    <property type="entry name" value="CorC_HlyC"/>
    <property type="match status" value="1"/>
</dbReference>
<evidence type="ECO:0000313" key="15">
    <source>
        <dbReference type="Proteomes" id="UP000245081"/>
    </source>
</evidence>
<protein>
    <submittedName>
        <fullName evidence="14">Magnesium and cobalt efflux protein CorC</fullName>
    </submittedName>
</protein>
<organism evidence="14 15">
    <name type="scientific">Novimethylophilus kurashikiensis</name>
    <dbReference type="NCBI Taxonomy" id="1825523"/>
    <lineage>
        <taxon>Bacteria</taxon>
        <taxon>Pseudomonadati</taxon>
        <taxon>Pseudomonadota</taxon>
        <taxon>Betaproteobacteria</taxon>
        <taxon>Nitrosomonadales</taxon>
        <taxon>Methylophilaceae</taxon>
        <taxon>Novimethylophilus</taxon>
    </lineage>
</organism>
<dbReference type="Pfam" id="PF01595">
    <property type="entry name" value="CNNM"/>
    <property type="match status" value="1"/>
</dbReference>
<keyword evidence="4 10" id="KW-0812">Transmembrane</keyword>
<dbReference type="GO" id="GO:0050660">
    <property type="term" value="F:flavin adenine dinucleotide binding"/>
    <property type="evidence" value="ECO:0007669"/>
    <property type="project" value="InterPro"/>
</dbReference>
<proteinExistence type="inferred from homology"/>
<comment type="subcellular location">
    <subcellularLocation>
        <location evidence="1">Cell membrane</location>
        <topology evidence="1">Multi-pass membrane protein</topology>
    </subcellularLocation>
</comment>
<dbReference type="InterPro" id="IPR002550">
    <property type="entry name" value="CNNM"/>
</dbReference>
<dbReference type="GO" id="GO:0005886">
    <property type="term" value="C:plasma membrane"/>
    <property type="evidence" value="ECO:0007669"/>
    <property type="project" value="UniProtKB-SubCell"/>
</dbReference>
<keyword evidence="15" id="KW-1185">Reference proteome</keyword>
<dbReference type="InterPro" id="IPR005170">
    <property type="entry name" value="Transptr-assoc_dom"/>
</dbReference>
<dbReference type="SMART" id="SM01091">
    <property type="entry name" value="CorC_HlyC"/>
    <property type="match status" value="1"/>
</dbReference>
<evidence type="ECO:0000256" key="9">
    <source>
        <dbReference type="PROSITE-ProRule" id="PRU00703"/>
    </source>
</evidence>
<dbReference type="InterPro" id="IPR000644">
    <property type="entry name" value="CBS_dom"/>
</dbReference>
<comment type="similarity">
    <text evidence="2">Belongs to the UPF0053 family.</text>
</comment>
<feature type="domain" description="CNNM transmembrane" evidence="13">
    <location>
        <begin position="2"/>
        <end position="201"/>
    </location>
</feature>
<dbReference type="SUPFAM" id="SSF54631">
    <property type="entry name" value="CBS-domain pair"/>
    <property type="match status" value="1"/>
</dbReference>
<keyword evidence="7 9" id="KW-0129">CBS domain</keyword>
<feature type="domain" description="CBS" evidence="12">
    <location>
        <begin position="277"/>
        <end position="333"/>
    </location>
</feature>
<feature type="transmembrane region" description="Helical" evidence="11">
    <location>
        <begin position="117"/>
        <end position="137"/>
    </location>
</feature>
<evidence type="ECO:0000256" key="5">
    <source>
        <dbReference type="ARBA" id="ARBA00022737"/>
    </source>
</evidence>
<evidence type="ECO:0000256" key="8">
    <source>
        <dbReference type="ARBA" id="ARBA00023136"/>
    </source>
</evidence>
<dbReference type="Pfam" id="PF00571">
    <property type="entry name" value="CBS"/>
    <property type="match status" value="2"/>
</dbReference>
<evidence type="ECO:0000259" key="12">
    <source>
        <dbReference type="PROSITE" id="PS51371"/>
    </source>
</evidence>
<evidence type="ECO:0000313" key="14">
    <source>
        <dbReference type="EMBL" id="GBG13268.1"/>
    </source>
</evidence>
<keyword evidence="6 10" id="KW-1133">Transmembrane helix</keyword>
<dbReference type="RefSeq" id="WP_109014489.1">
    <property type="nucleotide sequence ID" value="NZ_BDOQ01000003.1"/>
</dbReference>
<feature type="transmembrane region" description="Helical" evidence="11">
    <location>
        <begin position="62"/>
        <end position="86"/>
    </location>
</feature>
<evidence type="ECO:0000256" key="4">
    <source>
        <dbReference type="ARBA" id="ARBA00022692"/>
    </source>
</evidence>
<dbReference type="InterPro" id="IPR036318">
    <property type="entry name" value="FAD-bd_PCMH-like_sf"/>
</dbReference>
<gene>
    <name evidence="14" type="ORF">NMK_0813</name>
</gene>
<dbReference type="SMART" id="SM00116">
    <property type="entry name" value="CBS"/>
    <property type="match status" value="2"/>
</dbReference>
<dbReference type="PROSITE" id="PS51846">
    <property type="entry name" value="CNNM"/>
    <property type="match status" value="1"/>
</dbReference>
<dbReference type="InterPro" id="IPR046342">
    <property type="entry name" value="CBS_dom_sf"/>
</dbReference>
<dbReference type="Gene3D" id="3.30.465.10">
    <property type="match status" value="1"/>
</dbReference>
<dbReference type="SUPFAM" id="SSF56176">
    <property type="entry name" value="FAD-binding/transporter-associated domain-like"/>
    <property type="match status" value="1"/>
</dbReference>
<evidence type="ECO:0000256" key="6">
    <source>
        <dbReference type="ARBA" id="ARBA00022989"/>
    </source>
</evidence>
<dbReference type="CDD" id="cd04590">
    <property type="entry name" value="CBS_pair_CorC_HlyC_assoc"/>
    <property type="match status" value="1"/>
</dbReference>
<dbReference type="PANTHER" id="PTHR22777">
    <property type="entry name" value="HEMOLYSIN-RELATED"/>
    <property type="match status" value="1"/>
</dbReference>
<dbReference type="EMBL" id="BDOQ01000003">
    <property type="protein sequence ID" value="GBG13268.1"/>
    <property type="molecule type" value="Genomic_DNA"/>
</dbReference>
<evidence type="ECO:0000256" key="3">
    <source>
        <dbReference type="ARBA" id="ARBA00022475"/>
    </source>
</evidence>
<sequence>MDDTPLSALFGALVALLATSAFFSAAETGLMAVNRYRLRHLAKEGHHGARLANSLLAKTDKLLGVILLGSTFSVSATTTLATIIAVRLFGQGELVLTFSTLSIAFSILVFSEISPKVIAAAYPERIAFASSYVLYFLLKVTQPITWFVNLFVRAILAILGLKPNFSETVHAVTMEELRTIITEAGNFIPKKHQSILLNLFELEKITVDDVMVAHTQIETIDFDAPIEAIANQIATSHHTRLPVRAGQAEEVIGVLHIRKVLHQVQSGDLTIEALKEVMSEPYFVPMGTPLYTQLQQFQENQQRLALVVDEYGELKGLVTLEDILEEIVGEFTTQSPSISTAFHRQNDGSWLVDGATTLRELNRKLKLKFPLEGPKTLNGLVLEYFEDIPEPGTSFRIADHTLEVIQAQDKVVKSVRIVP</sequence>
<dbReference type="PANTHER" id="PTHR22777:SF32">
    <property type="entry name" value="UPF0053 INNER MEMBRANE PROTEIN YFJD"/>
    <property type="match status" value="1"/>
</dbReference>
<dbReference type="Proteomes" id="UP000245081">
    <property type="component" value="Unassembled WGS sequence"/>
</dbReference>
<evidence type="ECO:0000259" key="13">
    <source>
        <dbReference type="PROSITE" id="PS51846"/>
    </source>
</evidence>
<dbReference type="Gene3D" id="3.10.580.10">
    <property type="entry name" value="CBS-domain"/>
    <property type="match status" value="1"/>
</dbReference>
<dbReference type="InterPro" id="IPR016169">
    <property type="entry name" value="FAD-bd_PCMH_sub2"/>
</dbReference>
<keyword evidence="3" id="KW-1003">Cell membrane</keyword>
<dbReference type="OrthoDB" id="9797674at2"/>
<dbReference type="PROSITE" id="PS51371">
    <property type="entry name" value="CBS"/>
    <property type="match status" value="1"/>
</dbReference>
<evidence type="ECO:0000256" key="1">
    <source>
        <dbReference type="ARBA" id="ARBA00004651"/>
    </source>
</evidence>
<keyword evidence="8 10" id="KW-0472">Membrane</keyword>
<evidence type="ECO:0000256" key="11">
    <source>
        <dbReference type="SAM" id="Phobius"/>
    </source>
</evidence>
<comment type="caution">
    <text evidence="14">The sequence shown here is derived from an EMBL/GenBank/DDBJ whole genome shotgun (WGS) entry which is preliminary data.</text>
</comment>
<evidence type="ECO:0000256" key="2">
    <source>
        <dbReference type="ARBA" id="ARBA00006337"/>
    </source>
</evidence>
<keyword evidence="5" id="KW-0677">Repeat</keyword>
<evidence type="ECO:0000256" key="7">
    <source>
        <dbReference type="ARBA" id="ARBA00023122"/>
    </source>
</evidence>
<accession>A0A2R5F6T7</accession>
<reference evidence="14 15" key="1">
    <citation type="journal article" date="2018" name="Environ. Microbiol.">
        <title>Isolation and genomic characterization of Novimethylophilus kurashikiensis gen. nov. sp. nov., a new lanthanide-dependent methylotrophic species of Methylophilaceae.</title>
        <authorList>
            <person name="Lv H."/>
            <person name="Sahin N."/>
            <person name="Tani A."/>
        </authorList>
    </citation>
    <scope>NUCLEOTIDE SEQUENCE [LARGE SCALE GENOMIC DNA]</scope>
    <source>
        <strain evidence="14 15">La2-4</strain>
    </source>
</reference>